<dbReference type="InterPro" id="IPR004113">
    <property type="entry name" value="FAD-bd_oxidored_4_C"/>
</dbReference>
<dbReference type="GO" id="GO:0008720">
    <property type="term" value="F:D-lactate dehydrogenase (NAD+) activity"/>
    <property type="evidence" value="ECO:0007669"/>
    <property type="project" value="TreeGrafter"/>
</dbReference>
<evidence type="ECO:0000256" key="1">
    <source>
        <dbReference type="ARBA" id="ARBA00001974"/>
    </source>
</evidence>
<sequence length="171" mass="18826">MERLSRQHLVDEKVLLGALNIQDVESFLKSDGRLVAYVDLEIAMCSFPRVTDAYDVAIVTMMSGIQIASDNSGSDFIFAKDPEAKKELQKIRKEAIYACLQVAPGIEAMTTDVCVPLSHLAELISKSKVEIDALPLLCYDSTVIAHVGDGNLHTVILFNLADDDQRKEAKD</sequence>
<keyword evidence="3" id="KW-0285">Flavoprotein</keyword>
<keyword evidence="5" id="KW-0560">Oxidoreductase</keyword>
<dbReference type="GO" id="GO:0050660">
    <property type="term" value="F:flavin adenine dinucleotide binding"/>
    <property type="evidence" value="ECO:0007669"/>
    <property type="project" value="InterPro"/>
</dbReference>
<dbReference type="FunFam" id="3.30.70.2740:FF:000001">
    <property type="entry name" value="D-lactate dehydrogenase mitochondrial"/>
    <property type="match status" value="1"/>
</dbReference>
<dbReference type="EMBL" id="BKCJ010009646">
    <property type="protein sequence ID" value="GEU87963.1"/>
    <property type="molecule type" value="Genomic_DNA"/>
</dbReference>
<evidence type="ECO:0000256" key="2">
    <source>
        <dbReference type="ARBA" id="ARBA00008000"/>
    </source>
</evidence>
<feature type="domain" description="FAD-binding oxidoreductase/transferase type 4 C-terminal" evidence="6">
    <location>
        <begin position="66"/>
        <end position="170"/>
    </location>
</feature>
<accession>A0A6L2NP51</accession>
<dbReference type="PANTHER" id="PTHR11748:SF111">
    <property type="entry name" value="D-LACTATE DEHYDROGENASE, MITOCHONDRIAL-RELATED"/>
    <property type="match status" value="1"/>
</dbReference>
<reference evidence="7" key="1">
    <citation type="journal article" date="2019" name="Sci. Rep.">
        <title>Draft genome of Tanacetum cinerariifolium, the natural source of mosquito coil.</title>
        <authorList>
            <person name="Yamashiro T."/>
            <person name="Shiraishi A."/>
            <person name="Satake H."/>
            <person name="Nakayama K."/>
        </authorList>
    </citation>
    <scope>NUCLEOTIDE SEQUENCE</scope>
</reference>
<dbReference type="Gene3D" id="3.30.70.2740">
    <property type="match status" value="1"/>
</dbReference>
<dbReference type="SUPFAM" id="SSF55103">
    <property type="entry name" value="FAD-linked oxidases, C-terminal domain"/>
    <property type="match status" value="1"/>
</dbReference>
<dbReference type="GO" id="GO:1903457">
    <property type="term" value="P:lactate catabolic process"/>
    <property type="evidence" value="ECO:0007669"/>
    <property type="project" value="TreeGrafter"/>
</dbReference>
<dbReference type="AlphaFoldDB" id="A0A6L2NP51"/>
<organism evidence="7">
    <name type="scientific">Tanacetum cinerariifolium</name>
    <name type="common">Dalmatian daisy</name>
    <name type="synonym">Chrysanthemum cinerariifolium</name>
    <dbReference type="NCBI Taxonomy" id="118510"/>
    <lineage>
        <taxon>Eukaryota</taxon>
        <taxon>Viridiplantae</taxon>
        <taxon>Streptophyta</taxon>
        <taxon>Embryophyta</taxon>
        <taxon>Tracheophyta</taxon>
        <taxon>Spermatophyta</taxon>
        <taxon>Magnoliopsida</taxon>
        <taxon>eudicotyledons</taxon>
        <taxon>Gunneridae</taxon>
        <taxon>Pentapetalae</taxon>
        <taxon>asterids</taxon>
        <taxon>campanulids</taxon>
        <taxon>Asterales</taxon>
        <taxon>Asteraceae</taxon>
        <taxon>Asteroideae</taxon>
        <taxon>Anthemideae</taxon>
        <taxon>Anthemidinae</taxon>
        <taxon>Tanacetum</taxon>
    </lineage>
</organism>
<evidence type="ECO:0000256" key="3">
    <source>
        <dbReference type="ARBA" id="ARBA00022630"/>
    </source>
</evidence>
<protein>
    <submittedName>
        <fullName evidence="7">D-lactate dehydrogenase [cytochrome], mitochondrial</fullName>
    </submittedName>
</protein>
<evidence type="ECO:0000259" key="6">
    <source>
        <dbReference type="Pfam" id="PF02913"/>
    </source>
</evidence>
<proteinExistence type="inferred from homology"/>
<name>A0A6L2NP51_TANCI</name>
<keyword evidence="4" id="KW-0274">FAD</keyword>
<dbReference type="InterPro" id="IPR016164">
    <property type="entry name" value="FAD-linked_Oxase-like_C"/>
</dbReference>
<gene>
    <name evidence="7" type="ORF">Tci_059941</name>
</gene>
<comment type="caution">
    <text evidence="7">The sequence shown here is derived from an EMBL/GenBank/DDBJ whole genome shotgun (WGS) entry which is preliminary data.</text>
</comment>
<evidence type="ECO:0000256" key="4">
    <source>
        <dbReference type="ARBA" id="ARBA00022827"/>
    </source>
</evidence>
<comment type="similarity">
    <text evidence="2">Belongs to the FAD-binding oxidoreductase/transferase type 4 family.</text>
</comment>
<evidence type="ECO:0000313" key="7">
    <source>
        <dbReference type="EMBL" id="GEU87963.1"/>
    </source>
</evidence>
<dbReference type="PANTHER" id="PTHR11748">
    <property type="entry name" value="D-LACTATE DEHYDROGENASE"/>
    <property type="match status" value="1"/>
</dbReference>
<dbReference type="GO" id="GO:0004458">
    <property type="term" value="F:D-lactate dehydrogenase (cytochrome) activity"/>
    <property type="evidence" value="ECO:0007669"/>
    <property type="project" value="TreeGrafter"/>
</dbReference>
<dbReference type="GO" id="GO:0005739">
    <property type="term" value="C:mitochondrion"/>
    <property type="evidence" value="ECO:0007669"/>
    <property type="project" value="TreeGrafter"/>
</dbReference>
<comment type="cofactor">
    <cofactor evidence="1">
        <name>FAD</name>
        <dbReference type="ChEBI" id="CHEBI:57692"/>
    </cofactor>
</comment>
<dbReference type="Pfam" id="PF02913">
    <property type="entry name" value="FAD-oxidase_C"/>
    <property type="match status" value="1"/>
</dbReference>
<evidence type="ECO:0000256" key="5">
    <source>
        <dbReference type="ARBA" id="ARBA00023002"/>
    </source>
</evidence>